<keyword evidence="2" id="KW-1185">Reference proteome</keyword>
<name>A0A2M8QX18_9BRAD</name>
<dbReference type="OrthoDB" id="8241257at2"/>
<reference evidence="1 2" key="1">
    <citation type="submission" date="2017-11" db="EMBL/GenBank/DDBJ databases">
        <title>Bradyrhizobium forestalis sp. nov., an efficient nitrogen-fixing bacterium isolated from nodules of forest legume species in the Amazon.</title>
        <authorList>
            <person name="Costa E.M."/>
            <person name="Guimaraes A."/>
            <person name="Carvalho T.S."/>
            <person name="Rodrigues T.L."/>
            <person name="Ribeiro P.R.A."/>
            <person name="Lebbe L."/>
            <person name="Willems A."/>
            <person name="Moreira F.M.S."/>
        </authorList>
    </citation>
    <scope>NUCLEOTIDE SEQUENCE [LARGE SCALE GENOMIC DNA]</scope>
    <source>
        <strain evidence="1 2">INPA54B</strain>
    </source>
</reference>
<sequence length="112" mass="11535">MPNLADTPPLVATPEVASRELIAADLRLLIAQIETSMRRIAAAMDAALDQEHGSDPEGSAEVSLLDDVTPRYATANAALNACRAGLGHALQCLSESGSAAGDRVRSHGSSAL</sequence>
<organism evidence="1 2">
    <name type="scientific">Bradyrhizobium forestalis</name>
    <dbReference type="NCBI Taxonomy" id="1419263"/>
    <lineage>
        <taxon>Bacteria</taxon>
        <taxon>Pseudomonadati</taxon>
        <taxon>Pseudomonadota</taxon>
        <taxon>Alphaproteobacteria</taxon>
        <taxon>Hyphomicrobiales</taxon>
        <taxon>Nitrobacteraceae</taxon>
        <taxon>Bradyrhizobium</taxon>
    </lineage>
</organism>
<evidence type="ECO:0008006" key="3">
    <source>
        <dbReference type="Google" id="ProtNLM"/>
    </source>
</evidence>
<accession>A0A2M8QX18</accession>
<dbReference type="AlphaFoldDB" id="A0A2M8QX18"/>
<evidence type="ECO:0000313" key="2">
    <source>
        <dbReference type="Proteomes" id="UP000231194"/>
    </source>
</evidence>
<comment type="caution">
    <text evidence="1">The sequence shown here is derived from an EMBL/GenBank/DDBJ whole genome shotgun (WGS) entry which is preliminary data.</text>
</comment>
<protein>
    <recommendedName>
        <fullName evidence="3">PE family protein</fullName>
    </recommendedName>
</protein>
<dbReference type="RefSeq" id="WP_100236823.1">
    <property type="nucleotide sequence ID" value="NZ_PGVG01000078.1"/>
</dbReference>
<proteinExistence type="predicted"/>
<evidence type="ECO:0000313" key="1">
    <source>
        <dbReference type="EMBL" id="PJG50118.1"/>
    </source>
</evidence>
<dbReference type="Proteomes" id="UP000231194">
    <property type="component" value="Unassembled WGS sequence"/>
</dbReference>
<dbReference type="EMBL" id="PGVG01000078">
    <property type="protein sequence ID" value="PJG50118.1"/>
    <property type="molecule type" value="Genomic_DNA"/>
</dbReference>
<gene>
    <name evidence="1" type="ORF">CVM73_38100</name>
</gene>